<evidence type="ECO:0000313" key="2">
    <source>
        <dbReference type="Proteomes" id="UP001491613"/>
    </source>
</evidence>
<dbReference type="Proteomes" id="UP001491613">
    <property type="component" value="Unassembled WGS sequence"/>
</dbReference>
<dbReference type="EMBL" id="JAZDDP010000003">
    <property type="protein sequence ID" value="MEL3919721.1"/>
    <property type="molecule type" value="Genomic_DNA"/>
</dbReference>
<name>A0ABU9JCJ0_AEREN</name>
<comment type="caution">
    <text evidence="1">The sequence shown here is derived from an EMBL/GenBank/DDBJ whole genome shotgun (WGS) entry which is preliminary data.</text>
</comment>
<evidence type="ECO:0000313" key="1">
    <source>
        <dbReference type="EMBL" id="MEL3919721.1"/>
    </source>
</evidence>
<reference evidence="1 2" key="1">
    <citation type="submission" date="2024-01" db="EMBL/GenBank/DDBJ databases">
        <title>Horizontal gene transfer in Aeromonas trota.</title>
        <authorList>
            <person name="Otero Olarra J.E."/>
            <person name="Perez Valdespino A."/>
        </authorList>
    </citation>
    <scope>NUCLEOTIDE SEQUENCE [LARGE SCALE GENOMIC DNA]</scope>
    <source>
        <strain evidence="1 2">9.1</strain>
    </source>
</reference>
<sequence>MSSKLISIDSLSIELDTFQNYIDHFICKSSGKKYYVVPEIRSVIDYIYTHPELWTQAEISVVDTRRGIKRAPIIGPSFEEAFNIALQGDRSFSWFCGDRKAQHGIHIADTCMIVEKNKGEIWFESWSFMRDLDGECFYTHVIYNEDNKNFRHCDASMFYIDQKQKDTLKKFKIKPRGLHYQKMFSLNGKIPRHHVIGVIKAFLPFDKLTDEMLGQHT</sequence>
<keyword evidence="2" id="KW-1185">Reference proteome</keyword>
<accession>A0ABU9JCJ0</accession>
<proteinExistence type="predicted"/>
<gene>
    <name evidence="1" type="ORF">V1482_09870</name>
</gene>
<organism evidence="1 2">
    <name type="scientific">Aeromonas enteropelogenes</name>
    <name type="common">Aeromonas trota</name>
    <dbReference type="NCBI Taxonomy" id="29489"/>
    <lineage>
        <taxon>Bacteria</taxon>
        <taxon>Pseudomonadati</taxon>
        <taxon>Pseudomonadota</taxon>
        <taxon>Gammaproteobacteria</taxon>
        <taxon>Aeromonadales</taxon>
        <taxon>Aeromonadaceae</taxon>
        <taxon>Aeromonas</taxon>
    </lineage>
</organism>
<protein>
    <submittedName>
        <fullName evidence="1">Uncharacterized protein</fullName>
    </submittedName>
</protein>
<dbReference type="RefSeq" id="WP_342017251.1">
    <property type="nucleotide sequence ID" value="NZ_JAVTII010000003.1"/>
</dbReference>